<evidence type="ECO:0000313" key="8">
    <source>
        <dbReference type="EMBL" id="QHI99788.1"/>
    </source>
</evidence>
<dbReference type="Pfam" id="PF04349">
    <property type="entry name" value="MdoG"/>
    <property type="match status" value="1"/>
</dbReference>
<name>A0A857JAM6_9BURK</name>
<evidence type="ECO:0000256" key="6">
    <source>
        <dbReference type="SAM" id="SignalP"/>
    </source>
</evidence>
<proteinExistence type="inferred from homology"/>
<comment type="pathway">
    <text evidence="2">Glycan metabolism; osmoregulated periplasmic glucan (OPG) biosynthesis.</text>
</comment>
<feature type="domain" description="Glucan biosynthesis periplasmic MdoG C-terminal" evidence="7">
    <location>
        <begin position="43"/>
        <end position="523"/>
    </location>
</feature>
<dbReference type="Gene3D" id="2.70.98.10">
    <property type="match status" value="1"/>
</dbReference>
<dbReference type="Gene3D" id="2.60.40.10">
    <property type="entry name" value="Immunoglobulins"/>
    <property type="match status" value="1"/>
</dbReference>
<organism evidence="8 9">
    <name type="scientific">Xylophilus rhododendri</name>
    <dbReference type="NCBI Taxonomy" id="2697032"/>
    <lineage>
        <taxon>Bacteria</taxon>
        <taxon>Pseudomonadati</taxon>
        <taxon>Pseudomonadota</taxon>
        <taxon>Betaproteobacteria</taxon>
        <taxon>Burkholderiales</taxon>
        <taxon>Xylophilus</taxon>
    </lineage>
</organism>
<evidence type="ECO:0000256" key="4">
    <source>
        <dbReference type="ARBA" id="ARBA00022729"/>
    </source>
</evidence>
<dbReference type="PANTHER" id="PTHR30504">
    <property type="entry name" value="GLUCANS BIOSYNTHESIS PROTEIN"/>
    <property type="match status" value="1"/>
</dbReference>
<comment type="subcellular location">
    <subcellularLocation>
        <location evidence="1">Periplasm</location>
    </subcellularLocation>
</comment>
<dbReference type="Proteomes" id="UP000464787">
    <property type="component" value="Chromosome"/>
</dbReference>
<evidence type="ECO:0000256" key="3">
    <source>
        <dbReference type="ARBA" id="ARBA00009284"/>
    </source>
</evidence>
<dbReference type="InterPro" id="IPR011013">
    <property type="entry name" value="Gal_mutarotase_sf_dom"/>
</dbReference>
<reference evidence="8 9" key="1">
    <citation type="submission" date="2020-01" db="EMBL/GenBank/DDBJ databases">
        <title>Genome sequencing of strain KACC 21265.</title>
        <authorList>
            <person name="Heo J."/>
            <person name="Kim S.-J."/>
            <person name="Kim J.-S."/>
            <person name="Hong S.-B."/>
            <person name="Kwon S.-W."/>
        </authorList>
    </citation>
    <scope>NUCLEOTIDE SEQUENCE [LARGE SCALE GENOMIC DNA]</scope>
    <source>
        <strain evidence="8 9">KACC 21265</strain>
    </source>
</reference>
<dbReference type="InterPro" id="IPR014756">
    <property type="entry name" value="Ig_E-set"/>
</dbReference>
<evidence type="ECO:0000256" key="1">
    <source>
        <dbReference type="ARBA" id="ARBA00004418"/>
    </source>
</evidence>
<dbReference type="InterPro" id="IPR007444">
    <property type="entry name" value="Glucan_biosyn_MdoG_C"/>
</dbReference>
<dbReference type="InterPro" id="IPR013783">
    <property type="entry name" value="Ig-like_fold"/>
</dbReference>
<dbReference type="PANTHER" id="PTHR30504:SF3">
    <property type="entry name" value="GLUCANS BIOSYNTHESIS PROTEIN D"/>
    <property type="match status" value="1"/>
</dbReference>
<dbReference type="UniPathway" id="UPA00637"/>
<keyword evidence="4 6" id="KW-0732">Signal</keyword>
<feature type="signal peptide" evidence="6">
    <location>
        <begin position="1"/>
        <end position="26"/>
    </location>
</feature>
<accession>A0A857JAM6</accession>
<dbReference type="EMBL" id="CP047650">
    <property type="protein sequence ID" value="QHI99788.1"/>
    <property type="molecule type" value="Genomic_DNA"/>
</dbReference>
<dbReference type="RefSeq" id="WP_160553599.1">
    <property type="nucleotide sequence ID" value="NZ_CP047650.1"/>
</dbReference>
<dbReference type="SUPFAM" id="SSF74650">
    <property type="entry name" value="Galactose mutarotase-like"/>
    <property type="match status" value="1"/>
</dbReference>
<feature type="chain" id="PRO_5032517672" evidence="6">
    <location>
        <begin position="27"/>
        <end position="535"/>
    </location>
</feature>
<dbReference type="SUPFAM" id="SSF81296">
    <property type="entry name" value="E set domains"/>
    <property type="match status" value="1"/>
</dbReference>
<dbReference type="GO" id="GO:0003824">
    <property type="term" value="F:catalytic activity"/>
    <property type="evidence" value="ECO:0007669"/>
    <property type="project" value="InterPro"/>
</dbReference>
<dbReference type="InterPro" id="IPR014718">
    <property type="entry name" value="GH-type_carb-bd"/>
</dbReference>
<dbReference type="KEGG" id="xyk:GT347_18465"/>
<evidence type="ECO:0000259" key="7">
    <source>
        <dbReference type="Pfam" id="PF04349"/>
    </source>
</evidence>
<dbReference type="PIRSF" id="PIRSF006281">
    <property type="entry name" value="MdoG"/>
    <property type="match status" value="1"/>
</dbReference>
<keyword evidence="9" id="KW-1185">Reference proteome</keyword>
<evidence type="ECO:0000313" key="9">
    <source>
        <dbReference type="Proteomes" id="UP000464787"/>
    </source>
</evidence>
<evidence type="ECO:0000256" key="5">
    <source>
        <dbReference type="ARBA" id="ARBA00022764"/>
    </source>
</evidence>
<sequence length="535" mass="58974">MKRRRFLHRGASAVAAPALLPAAALAAGTPPTGPALLGEPKAFDYAWLKDRARALAQQPWVGPGQSAAGPLPAAVAALDYDAYQQIQFRGDQALWAADGLRFQVRLFHVGLYFKRRVHIHEVRDGKAQEIAYSPALFDYGKSGLDPSKLPANLGFAGLRISVATAPRNDMVAFLGGSYFRAVGGSRQYGLSARGLAVDPAMGRDEEFPDFTAFWLERPSAQSQTLIVHALLDSPGLTGAYRFAITPGDNTAMEIDSALYPRREIERIGIAPCTSMFLVGENNRREAADWRPEIHDSDGLQMRTGAGEWIWRPLNNPNNLRINAYTDNNPRGFGLLQRDRNFDHYQDDSAFYDRRPSLWVEPRGDWGPGQVQLVEVPTPDETFDNIVCYWTPAQRPQPGQELLTGYRLSWGATPPVRSPLARCVASRTGLGGAVGKRRTRFSWRFAVDFAGGNLPLLDGDSQVEAVVSASRGQVELVSIRPQPAVQGWRAIFDVVPDERTDPIALRLFLRVAGQALTETWIYEWAPPSLSARSALL</sequence>
<dbReference type="PROSITE" id="PS51318">
    <property type="entry name" value="TAT"/>
    <property type="match status" value="1"/>
</dbReference>
<comment type="similarity">
    <text evidence="3">Belongs to the OpgD/OpgG family.</text>
</comment>
<protein>
    <submittedName>
        <fullName evidence="8">Glucan biosynthesis protein D</fullName>
    </submittedName>
</protein>
<dbReference type="FunFam" id="2.70.98.10:FF:000001">
    <property type="entry name" value="Glucans biosynthesis protein G"/>
    <property type="match status" value="1"/>
</dbReference>
<dbReference type="InterPro" id="IPR006311">
    <property type="entry name" value="TAT_signal"/>
</dbReference>
<evidence type="ECO:0000256" key="2">
    <source>
        <dbReference type="ARBA" id="ARBA00005001"/>
    </source>
</evidence>
<keyword evidence="5" id="KW-0574">Periplasm</keyword>
<dbReference type="GO" id="GO:0051274">
    <property type="term" value="P:beta-glucan biosynthetic process"/>
    <property type="evidence" value="ECO:0007669"/>
    <property type="project" value="TreeGrafter"/>
</dbReference>
<dbReference type="AlphaFoldDB" id="A0A857JAM6"/>
<gene>
    <name evidence="8" type="ORF">GT347_18465</name>
</gene>
<dbReference type="InterPro" id="IPR014438">
    <property type="entry name" value="Glucan_biosyn_MdoG/MdoD"/>
</dbReference>
<dbReference type="GO" id="GO:0030288">
    <property type="term" value="C:outer membrane-bounded periplasmic space"/>
    <property type="evidence" value="ECO:0007669"/>
    <property type="project" value="TreeGrafter"/>
</dbReference>
<dbReference type="GO" id="GO:0030246">
    <property type="term" value="F:carbohydrate binding"/>
    <property type="evidence" value="ECO:0007669"/>
    <property type="project" value="InterPro"/>
</dbReference>